<dbReference type="RefSeq" id="XP_025600710.1">
    <property type="nucleotide sequence ID" value="XM_025743900.1"/>
</dbReference>
<dbReference type="OrthoDB" id="2555115at2759"/>
<dbReference type="GeneID" id="37271444"/>
<feature type="region of interest" description="Disordered" evidence="1">
    <location>
        <begin position="1"/>
        <end position="94"/>
    </location>
</feature>
<evidence type="ECO:0000313" key="3">
    <source>
        <dbReference type="Proteomes" id="UP000245946"/>
    </source>
</evidence>
<feature type="compositionally biased region" description="Basic and acidic residues" evidence="1">
    <location>
        <begin position="69"/>
        <end position="94"/>
    </location>
</feature>
<accession>A0A316ZFZ6</accession>
<dbReference type="EMBL" id="KZ819285">
    <property type="protein sequence ID" value="PWO00432.1"/>
    <property type="molecule type" value="Genomic_DNA"/>
</dbReference>
<gene>
    <name evidence="2" type="ORF">FA09DRAFT_336564</name>
</gene>
<dbReference type="AlphaFoldDB" id="A0A316ZFZ6"/>
<keyword evidence="3" id="KW-1185">Reference proteome</keyword>
<feature type="compositionally biased region" description="Basic and acidic residues" evidence="1">
    <location>
        <begin position="34"/>
        <end position="50"/>
    </location>
</feature>
<evidence type="ECO:0000256" key="1">
    <source>
        <dbReference type="SAM" id="MobiDB-lite"/>
    </source>
</evidence>
<protein>
    <submittedName>
        <fullName evidence="2">Uncharacterized protein</fullName>
    </submittedName>
</protein>
<sequence>MLARIAPALSRAAAARAAAPASVRFYSKPTASEEAAKHDDHSLSPEELAKRTTQQAQQSQGGEQGGATHSEEAVKGANHDKSPEQLQKETAGKA</sequence>
<dbReference type="Proteomes" id="UP000245946">
    <property type="component" value="Unassembled WGS sequence"/>
</dbReference>
<feature type="compositionally biased region" description="Low complexity" evidence="1">
    <location>
        <begin position="1"/>
        <end position="22"/>
    </location>
</feature>
<evidence type="ECO:0000313" key="2">
    <source>
        <dbReference type="EMBL" id="PWO00432.1"/>
    </source>
</evidence>
<organism evidence="2 3">
    <name type="scientific">Tilletiopsis washingtonensis</name>
    <dbReference type="NCBI Taxonomy" id="58919"/>
    <lineage>
        <taxon>Eukaryota</taxon>
        <taxon>Fungi</taxon>
        <taxon>Dikarya</taxon>
        <taxon>Basidiomycota</taxon>
        <taxon>Ustilaginomycotina</taxon>
        <taxon>Exobasidiomycetes</taxon>
        <taxon>Entylomatales</taxon>
        <taxon>Entylomatales incertae sedis</taxon>
        <taxon>Tilletiopsis</taxon>
    </lineage>
</organism>
<name>A0A316ZFZ6_9BASI</name>
<reference evidence="2 3" key="1">
    <citation type="journal article" date="2018" name="Mol. Biol. Evol.">
        <title>Broad Genomic Sampling Reveals a Smut Pathogenic Ancestry of the Fungal Clade Ustilaginomycotina.</title>
        <authorList>
            <person name="Kijpornyongpan T."/>
            <person name="Mondo S.J."/>
            <person name="Barry K."/>
            <person name="Sandor L."/>
            <person name="Lee J."/>
            <person name="Lipzen A."/>
            <person name="Pangilinan J."/>
            <person name="LaButti K."/>
            <person name="Hainaut M."/>
            <person name="Henrissat B."/>
            <person name="Grigoriev I.V."/>
            <person name="Spatafora J.W."/>
            <person name="Aime M.C."/>
        </authorList>
    </citation>
    <scope>NUCLEOTIDE SEQUENCE [LARGE SCALE GENOMIC DNA]</scope>
    <source>
        <strain evidence="2 3">MCA 4186</strain>
    </source>
</reference>
<proteinExistence type="predicted"/>